<evidence type="ECO:0000313" key="1">
    <source>
        <dbReference type="EMBL" id="MQN10152.1"/>
    </source>
</evidence>
<name>A0A6A7VRY0_9BACT</name>
<dbReference type="NCBIfam" id="NF033819">
    <property type="entry name" value="IS66_TnpB"/>
    <property type="match status" value="1"/>
</dbReference>
<organism evidence="1 2">
    <name type="scientific">Segatella copri</name>
    <dbReference type="NCBI Taxonomy" id="165179"/>
    <lineage>
        <taxon>Bacteria</taxon>
        <taxon>Pseudomonadati</taxon>
        <taxon>Bacteroidota</taxon>
        <taxon>Bacteroidia</taxon>
        <taxon>Bacteroidales</taxon>
        <taxon>Prevotellaceae</taxon>
        <taxon>Segatella</taxon>
    </lineage>
</organism>
<evidence type="ECO:0000313" key="2">
    <source>
        <dbReference type="Proteomes" id="UP000406735"/>
    </source>
</evidence>
<reference evidence="1 2" key="1">
    <citation type="submission" date="2019-09" db="EMBL/GenBank/DDBJ databases">
        <title>Distinct polysaccharide growth profiles of human intestinal Prevotella copri isolates.</title>
        <authorList>
            <person name="Fehlner-Peach H."/>
            <person name="Magnabosco C."/>
            <person name="Raghavan V."/>
            <person name="Scher J.U."/>
            <person name="Tett A."/>
            <person name="Cox L.M."/>
            <person name="Gottsegen C."/>
            <person name="Watters A."/>
            <person name="Wiltshire- Gordon J.D."/>
            <person name="Segata N."/>
            <person name="Bonneau R."/>
            <person name="Littman D.R."/>
        </authorList>
    </citation>
    <scope>NUCLEOTIDE SEQUENCE [LARGE SCALE GENOMIC DNA]</scope>
    <source>
        <strain evidence="2">iK21513</strain>
    </source>
</reference>
<dbReference type="PANTHER" id="PTHR36455:SF1">
    <property type="entry name" value="BLR8292 PROTEIN"/>
    <property type="match status" value="1"/>
</dbReference>
<sequence length="144" mass="16956">MLSLSSGFNYYLCSEPVTLRYRHAGLRNYIKSQLHRDPTNGDIYIFLSKDCRRVRIYYFHHQGEILTEKILHSNHFVEPVFDEKKGCYHISWESFVYLVEGIVLKDRKVAFNDLNDENDEELGLDIEEPAQGKIDEKELLKEAV</sequence>
<dbReference type="Proteomes" id="UP000406735">
    <property type="component" value="Unassembled WGS sequence"/>
</dbReference>
<dbReference type="EMBL" id="VZCY01000084">
    <property type="protein sequence ID" value="MQN10152.1"/>
    <property type="molecule type" value="Genomic_DNA"/>
</dbReference>
<dbReference type="AlphaFoldDB" id="A0A6A7VRY0"/>
<accession>A0A6A7VRY0</accession>
<dbReference type="PANTHER" id="PTHR36455">
    <property type="match status" value="1"/>
</dbReference>
<proteinExistence type="predicted"/>
<protein>
    <submittedName>
        <fullName evidence="1">IS66 family insertion sequence element accessory protein TnpB</fullName>
    </submittedName>
</protein>
<dbReference type="InterPro" id="IPR008878">
    <property type="entry name" value="Transposase_IS66_Orf2"/>
</dbReference>
<dbReference type="RefSeq" id="WP_153079620.1">
    <property type="nucleotide sequence ID" value="NZ_VZAU01000024.1"/>
</dbReference>
<gene>
    <name evidence="1" type="primary">tnpB</name>
    <name evidence="1" type="ORF">F7D97_09535</name>
</gene>
<dbReference type="Pfam" id="PF05717">
    <property type="entry name" value="TnpB_IS66"/>
    <property type="match status" value="1"/>
</dbReference>
<comment type="caution">
    <text evidence="1">The sequence shown here is derived from an EMBL/GenBank/DDBJ whole genome shotgun (WGS) entry which is preliminary data.</text>
</comment>